<dbReference type="InterPro" id="IPR001624">
    <property type="entry name" value="FliE"/>
</dbReference>
<sequence length="138" mass="14855">MAVLTLAPMLLLLLCLLRGVKKTAAVGGMMSQGIEFNRLMLEMRAMQTDAMARSKPVTAAPEVGAPSFSDMLGQAVNKVNETQQASNQLATAFEMGQGGIDLTEVMIASQKASVSFQAMTQVRNKLVQAYQDIMQMPV</sequence>
<dbReference type="Proteomes" id="UP000324282">
    <property type="component" value="Unassembled WGS sequence"/>
</dbReference>
<name>A0A5S5B7M3_STUST</name>
<dbReference type="GO" id="GO:0009425">
    <property type="term" value="C:bacterial-type flagellum basal body"/>
    <property type="evidence" value="ECO:0007669"/>
    <property type="project" value="UniProtKB-SubCell"/>
</dbReference>
<dbReference type="PRINTS" id="PR01006">
    <property type="entry name" value="FLGHOOKFLIE"/>
</dbReference>
<dbReference type="PANTHER" id="PTHR34653">
    <property type="match status" value="1"/>
</dbReference>
<comment type="similarity">
    <text evidence="2 5">Belongs to the FliE family.</text>
</comment>
<dbReference type="GO" id="GO:0003774">
    <property type="term" value="F:cytoskeletal motor activity"/>
    <property type="evidence" value="ECO:0007669"/>
    <property type="project" value="InterPro"/>
</dbReference>
<protein>
    <recommendedName>
        <fullName evidence="3 5">Flagellar hook-basal body complex protein FliE</fullName>
    </recommendedName>
</protein>
<organism evidence="6 7">
    <name type="scientific">Stutzerimonas stutzeri</name>
    <name type="common">Pseudomonas stutzeri</name>
    <dbReference type="NCBI Taxonomy" id="316"/>
    <lineage>
        <taxon>Bacteria</taxon>
        <taxon>Pseudomonadati</taxon>
        <taxon>Pseudomonadota</taxon>
        <taxon>Gammaproteobacteria</taxon>
        <taxon>Pseudomonadales</taxon>
        <taxon>Pseudomonadaceae</taxon>
        <taxon>Stutzerimonas</taxon>
    </lineage>
</organism>
<reference evidence="6 7" key="1">
    <citation type="submission" date="2019-07" db="EMBL/GenBank/DDBJ databases">
        <title>Deep subsurface shale carbon reservoir microbial communities from Ohio and West Virginia, USA.</title>
        <authorList>
            <person name="Wrighton K."/>
        </authorList>
    </citation>
    <scope>NUCLEOTIDE SEQUENCE [LARGE SCALE GENOMIC DNA]</scope>
    <source>
        <strain evidence="6 7">NP_8Ht</strain>
    </source>
</reference>
<evidence type="ECO:0000256" key="3">
    <source>
        <dbReference type="ARBA" id="ARBA00018024"/>
    </source>
</evidence>
<keyword evidence="4 5" id="KW-0975">Bacterial flagellum</keyword>
<dbReference type="Pfam" id="PF02049">
    <property type="entry name" value="FliE"/>
    <property type="match status" value="1"/>
</dbReference>
<dbReference type="PANTHER" id="PTHR34653:SF1">
    <property type="entry name" value="FLAGELLAR HOOK-BASAL BODY COMPLEX PROTEIN FLIE"/>
    <property type="match status" value="1"/>
</dbReference>
<dbReference type="AlphaFoldDB" id="A0A5S5B7M3"/>
<comment type="caution">
    <text evidence="6">The sequence shown here is derived from an EMBL/GenBank/DDBJ whole genome shotgun (WGS) entry which is preliminary data.</text>
</comment>
<keyword evidence="6" id="KW-0969">Cilium</keyword>
<keyword evidence="6" id="KW-0966">Cell projection</keyword>
<comment type="subcellular location">
    <subcellularLocation>
        <location evidence="1 5">Bacterial flagellum basal body</location>
    </subcellularLocation>
</comment>
<dbReference type="HAMAP" id="MF_00724">
    <property type="entry name" value="FliE"/>
    <property type="match status" value="1"/>
</dbReference>
<dbReference type="GO" id="GO:0005198">
    <property type="term" value="F:structural molecule activity"/>
    <property type="evidence" value="ECO:0007669"/>
    <property type="project" value="UniProtKB-UniRule"/>
</dbReference>
<evidence type="ECO:0000313" key="7">
    <source>
        <dbReference type="Proteomes" id="UP000324282"/>
    </source>
</evidence>
<keyword evidence="6" id="KW-0282">Flagellum</keyword>
<dbReference type="GO" id="GO:0071973">
    <property type="term" value="P:bacterial-type flagellum-dependent cell motility"/>
    <property type="evidence" value="ECO:0007669"/>
    <property type="project" value="InterPro"/>
</dbReference>
<accession>A0A5S5B7M3</accession>
<dbReference type="NCBIfam" id="TIGR00205">
    <property type="entry name" value="fliE"/>
    <property type="match status" value="1"/>
</dbReference>
<evidence type="ECO:0000256" key="1">
    <source>
        <dbReference type="ARBA" id="ARBA00004117"/>
    </source>
</evidence>
<proteinExistence type="inferred from homology"/>
<evidence type="ECO:0000256" key="2">
    <source>
        <dbReference type="ARBA" id="ARBA00009272"/>
    </source>
</evidence>
<evidence type="ECO:0000256" key="5">
    <source>
        <dbReference type="HAMAP-Rule" id="MF_00724"/>
    </source>
</evidence>
<evidence type="ECO:0000313" key="6">
    <source>
        <dbReference type="EMBL" id="TYP61763.1"/>
    </source>
</evidence>
<dbReference type="EMBL" id="VNHQ01000014">
    <property type="protein sequence ID" value="TYP61763.1"/>
    <property type="molecule type" value="Genomic_DNA"/>
</dbReference>
<gene>
    <name evidence="5" type="primary">fliE</name>
    <name evidence="6" type="ORF">A9A72_124513</name>
</gene>
<evidence type="ECO:0000256" key="4">
    <source>
        <dbReference type="ARBA" id="ARBA00023143"/>
    </source>
</evidence>